<dbReference type="Gene3D" id="1.10.20.10">
    <property type="entry name" value="Histone, subunit A"/>
    <property type="match status" value="1"/>
</dbReference>
<evidence type="ECO:0000313" key="3">
    <source>
        <dbReference type="Proteomes" id="UP000008792"/>
    </source>
</evidence>
<feature type="region of interest" description="Disordered" evidence="1">
    <location>
        <begin position="98"/>
        <end position="136"/>
    </location>
</feature>
<dbReference type="EMBL" id="CH940655">
    <property type="protein sequence ID" value="EDW66121.2"/>
    <property type="molecule type" value="Genomic_DNA"/>
</dbReference>
<dbReference type="HOGENOM" id="CLU_1596274_0_0_1"/>
<proteinExistence type="predicted"/>
<evidence type="ECO:0000313" key="2">
    <source>
        <dbReference type="EMBL" id="EDW66121.2"/>
    </source>
</evidence>
<sequence length="136" mass="15370">MPTNANGLVGGTKKFYGNGRRLKDGLEIRKKTFRTDVRRTAAQFDPWLRLRFRSAGLEKLRQVTAAFATDILGDMVAVQMHARRSTAGVKRKPVRRLRKDNVMPKRGRRKTKAGRKTPTTRCSQTVEGNQAGKTML</sequence>
<name>B4MA62_DROVI</name>
<feature type="compositionally biased region" description="Basic residues" evidence="1">
    <location>
        <begin position="105"/>
        <end position="115"/>
    </location>
</feature>
<dbReference type="KEGG" id="dvi:6634832"/>
<accession>B4MA62</accession>
<dbReference type="InParanoid" id="B4MA62"/>
<feature type="compositionally biased region" description="Polar residues" evidence="1">
    <location>
        <begin position="122"/>
        <end position="136"/>
    </location>
</feature>
<dbReference type="GO" id="GO:0046982">
    <property type="term" value="F:protein heterodimerization activity"/>
    <property type="evidence" value="ECO:0007669"/>
    <property type="project" value="InterPro"/>
</dbReference>
<evidence type="ECO:0000256" key="1">
    <source>
        <dbReference type="SAM" id="MobiDB-lite"/>
    </source>
</evidence>
<organism evidence="2 3">
    <name type="scientific">Drosophila virilis</name>
    <name type="common">Fruit fly</name>
    <dbReference type="NCBI Taxonomy" id="7244"/>
    <lineage>
        <taxon>Eukaryota</taxon>
        <taxon>Metazoa</taxon>
        <taxon>Ecdysozoa</taxon>
        <taxon>Arthropoda</taxon>
        <taxon>Hexapoda</taxon>
        <taxon>Insecta</taxon>
        <taxon>Pterygota</taxon>
        <taxon>Neoptera</taxon>
        <taxon>Endopterygota</taxon>
        <taxon>Diptera</taxon>
        <taxon>Brachycera</taxon>
        <taxon>Muscomorpha</taxon>
        <taxon>Ephydroidea</taxon>
        <taxon>Drosophilidae</taxon>
        <taxon>Drosophila</taxon>
    </lineage>
</organism>
<reference evidence="2 3" key="1">
    <citation type="journal article" date="2007" name="Nature">
        <title>Evolution of genes and genomes on the Drosophila phylogeny.</title>
        <authorList>
            <consortium name="Drosophila 12 Genomes Consortium"/>
            <person name="Clark A.G."/>
            <person name="Eisen M.B."/>
            <person name="Smith D.R."/>
            <person name="Bergman C.M."/>
            <person name="Oliver B."/>
            <person name="Markow T.A."/>
            <person name="Kaufman T.C."/>
            <person name="Kellis M."/>
            <person name="Gelbart W."/>
            <person name="Iyer V.N."/>
            <person name="Pollard D.A."/>
            <person name="Sackton T.B."/>
            <person name="Larracuente A.M."/>
            <person name="Singh N.D."/>
            <person name="Abad J.P."/>
            <person name="Abt D.N."/>
            <person name="Adryan B."/>
            <person name="Aguade M."/>
            <person name="Akashi H."/>
            <person name="Anderson W.W."/>
            <person name="Aquadro C.F."/>
            <person name="Ardell D.H."/>
            <person name="Arguello R."/>
            <person name="Artieri C.G."/>
            <person name="Barbash D.A."/>
            <person name="Barker D."/>
            <person name="Barsanti P."/>
            <person name="Batterham P."/>
            <person name="Batzoglou S."/>
            <person name="Begun D."/>
            <person name="Bhutkar A."/>
            <person name="Blanco E."/>
            <person name="Bosak S.A."/>
            <person name="Bradley R.K."/>
            <person name="Brand A.D."/>
            <person name="Brent M.R."/>
            <person name="Brooks A.N."/>
            <person name="Brown R.H."/>
            <person name="Butlin R.K."/>
            <person name="Caggese C."/>
            <person name="Calvi B.R."/>
            <person name="Bernardo de Carvalho A."/>
            <person name="Caspi A."/>
            <person name="Castrezana S."/>
            <person name="Celniker S.E."/>
            <person name="Chang J.L."/>
            <person name="Chapple C."/>
            <person name="Chatterji S."/>
            <person name="Chinwalla A."/>
            <person name="Civetta A."/>
            <person name="Clifton S.W."/>
            <person name="Comeron J.M."/>
            <person name="Costello J.C."/>
            <person name="Coyne J.A."/>
            <person name="Daub J."/>
            <person name="David R.G."/>
            <person name="Delcher A.L."/>
            <person name="Delehaunty K."/>
            <person name="Do C.B."/>
            <person name="Ebling H."/>
            <person name="Edwards K."/>
            <person name="Eickbush T."/>
            <person name="Evans J.D."/>
            <person name="Filipski A."/>
            <person name="Findeiss S."/>
            <person name="Freyhult E."/>
            <person name="Fulton L."/>
            <person name="Fulton R."/>
            <person name="Garcia A.C."/>
            <person name="Gardiner A."/>
            <person name="Garfield D.A."/>
            <person name="Garvin B.E."/>
            <person name="Gibson G."/>
            <person name="Gilbert D."/>
            <person name="Gnerre S."/>
            <person name="Godfrey J."/>
            <person name="Good R."/>
            <person name="Gotea V."/>
            <person name="Gravely B."/>
            <person name="Greenberg A.J."/>
            <person name="Griffiths-Jones S."/>
            <person name="Gross S."/>
            <person name="Guigo R."/>
            <person name="Gustafson E.A."/>
            <person name="Haerty W."/>
            <person name="Hahn M.W."/>
            <person name="Halligan D.L."/>
            <person name="Halpern A.L."/>
            <person name="Halter G.M."/>
            <person name="Han M.V."/>
            <person name="Heger A."/>
            <person name="Hillier L."/>
            <person name="Hinrichs A.S."/>
            <person name="Holmes I."/>
            <person name="Hoskins R.A."/>
            <person name="Hubisz M.J."/>
            <person name="Hultmark D."/>
            <person name="Huntley M.A."/>
            <person name="Jaffe D.B."/>
            <person name="Jagadeeshan S."/>
            <person name="Jeck W.R."/>
            <person name="Johnson J."/>
            <person name="Jones C.D."/>
            <person name="Jordan W.C."/>
            <person name="Karpen G.H."/>
            <person name="Kataoka E."/>
            <person name="Keightley P.D."/>
            <person name="Kheradpour P."/>
            <person name="Kirkness E.F."/>
            <person name="Koerich L.B."/>
            <person name="Kristiansen K."/>
            <person name="Kudrna D."/>
            <person name="Kulathinal R.J."/>
            <person name="Kumar S."/>
            <person name="Kwok R."/>
            <person name="Lander E."/>
            <person name="Langley C.H."/>
            <person name="Lapoint R."/>
            <person name="Lazzaro B.P."/>
            <person name="Lee S.J."/>
            <person name="Levesque L."/>
            <person name="Li R."/>
            <person name="Lin C.F."/>
            <person name="Lin M.F."/>
            <person name="Lindblad-Toh K."/>
            <person name="Llopart A."/>
            <person name="Long M."/>
            <person name="Low L."/>
            <person name="Lozovsky E."/>
            <person name="Lu J."/>
            <person name="Luo M."/>
            <person name="Machado C.A."/>
            <person name="Makalowski W."/>
            <person name="Marzo M."/>
            <person name="Matsuda M."/>
            <person name="Matzkin L."/>
            <person name="McAllister B."/>
            <person name="McBride C.S."/>
            <person name="McKernan B."/>
            <person name="McKernan K."/>
            <person name="Mendez-Lago M."/>
            <person name="Minx P."/>
            <person name="Mollenhauer M.U."/>
            <person name="Montooth K."/>
            <person name="Mount S.M."/>
            <person name="Mu X."/>
            <person name="Myers E."/>
            <person name="Negre B."/>
            <person name="Newfeld S."/>
            <person name="Nielsen R."/>
            <person name="Noor M.A."/>
            <person name="O'Grady P."/>
            <person name="Pachter L."/>
            <person name="Papaceit M."/>
            <person name="Parisi M.J."/>
            <person name="Parisi M."/>
            <person name="Parts L."/>
            <person name="Pedersen J.S."/>
            <person name="Pesole G."/>
            <person name="Phillippy A.M."/>
            <person name="Ponting C.P."/>
            <person name="Pop M."/>
            <person name="Porcelli D."/>
            <person name="Powell J.R."/>
            <person name="Prohaska S."/>
            <person name="Pruitt K."/>
            <person name="Puig M."/>
            <person name="Quesneville H."/>
            <person name="Ram K.R."/>
            <person name="Rand D."/>
            <person name="Rasmussen M.D."/>
            <person name="Reed L.K."/>
            <person name="Reenan R."/>
            <person name="Reily A."/>
            <person name="Remington K.A."/>
            <person name="Rieger T.T."/>
            <person name="Ritchie M.G."/>
            <person name="Robin C."/>
            <person name="Rogers Y.H."/>
            <person name="Rohde C."/>
            <person name="Rozas J."/>
            <person name="Rubenfield M.J."/>
            <person name="Ruiz A."/>
            <person name="Russo S."/>
            <person name="Salzberg S.L."/>
            <person name="Sanchez-Gracia A."/>
            <person name="Saranga D.J."/>
            <person name="Sato H."/>
            <person name="Schaeffer S.W."/>
            <person name="Schatz M.C."/>
            <person name="Schlenke T."/>
            <person name="Schwartz R."/>
            <person name="Segarra C."/>
            <person name="Singh R.S."/>
            <person name="Sirot L."/>
            <person name="Sirota M."/>
            <person name="Sisneros N.B."/>
            <person name="Smith C.D."/>
            <person name="Smith T.F."/>
            <person name="Spieth J."/>
            <person name="Stage D.E."/>
            <person name="Stark A."/>
            <person name="Stephan W."/>
            <person name="Strausberg R.L."/>
            <person name="Strempel S."/>
            <person name="Sturgill D."/>
            <person name="Sutton G."/>
            <person name="Sutton G.G."/>
            <person name="Tao W."/>
            <person name="Teichmann S."/>
            <person name="Tobari Y.N."/>
            <person name="Tomimura Y."/>
            <person name="Tsolas J.M."/>
            <person name="Valente V.L."/>
            <person name="Venter E."/>
            <person name="Venter J.C."/>
            <person name="Vicario S."/>
            <person name="Vieira F.G."/>
            <person name="Vilella A.J."/>
            <person name="Villasante A."/>
            <person name="Walenz B."/>
            <person name="Wang J."/>
            <person name="Wasserman M."/>
            <person name="Watts T."/>
            <person name="Wilson D."/>
            <person name="Wilson R.K."/>
            <person name="Wing R.A."/>
            <person name="Wolfner M.F."/>
            <person name="Wong A."/>
            <person name="Wong G.K."/>
            <person name="Wu C.I."/>
            <person name="Wu G."/>
            <person name="Yamamoto D."/>
            <person name="Yang H.P."/>
            <person name="Yang S.P."/>
            <person name="Yorke J.A."/>
            <person name="Yoshida K."/>
            <person name="Zdobnov E."/>
            <person name="Zhang P."/>
            <person name="Zhang Y."/>
            <person name="Zimin A.V."/>
            <person name="Baldwin J."/>
            <person name="Abdouelleil A."/>
            <person name="Abdulkadir J."/>
            <person name="Abebe A."/>
            <person name="Abera B."/>
            <person name="Abreu J."/>
            <person name="Acer S.C."/>
            <person name="Aftuck L."/>
            <person name="Alexander A."/>
            <person name="An P."/>
            <person name="Anderson E."/>
            <person name="Anderson S."/>
            <person name="Arachi H."/>
            <person name="Azer M."/>
            <person name="Bachantsang P."/>
            <person name="Barry A."/>
            <person name="Bayul T."/>
            <person name="Berlin A."/>
            <person name="Bessette D."/>
            <person name="Bloom T."/>
            <person name="Blye J."/>
            <person name="Boguslavskiy L."/>
            <person name="Bonnet C."/>
            <person name="Boukhgalter B."/>
            <person name="Bourzgui I."/>
            <person name="Brown A."/>
            <person name="Cahill P."/>
            <person name="Channer S."/>
            <person name="Cheshatsang Y."/>
            <person name="Chuda L."/>
            <person name="Citroen M."/>
            <person name="Collymore A."/>
            <person name="Cooke P."/>
            <person name="Costello M."/>
            <person name="D'Aco K."/>
            <person name="Daza R."/>
            <person name="De Haan G."/>
            <person name="DeGray S."/>
            <person name="DeMaso C."/>
            <person name="Dhargay N."/>
            <person name="Dooley K."/>
            <person name="Dooley E."/>
            <person name="Doricent M."/>
            <person name="Dorje P."/>
            <person name="Dorjee K."/>
            <person name="Dupes A."/>
            <person name="Elong R."/>
            <person name="Falk J."/>
            <person name="Farina A."/>
            <person name="Faro S."/>
            <person name="Ferguson D."/>
            <person name="Fisher S."/>
            <person name="Foley C.D."/>
            <person name="Franke A."/>
            <person name="Friedrich D."/>
            <person name="Gadbois L."/>
            <person name="Gearin G."/>
            <person name="Gearin C.R."/>
            <person name="Giannoukos G."/>
            <person name="Goode T."/>
            <person name="Graham J."/>
            <person name="Grandbois E."/>
            <person name="Grewal S."/>
            <person name="Gyaltsen K."/>
            <person name="Hafez N."/>
            <person name="Hagos B."/>
            <person name="Hall J."/>
            <person name="Henson C."/>
            <person name="Hollinger A."/>
            <person name="Honan T."/>
            <person name="Huard M.D."/>
            <person name="Hughes L."/>
            <person name="Hurhula B."/>
            <person name="Husby M.E."/>
            <person name="Kamat A."/>
            <person name="Kanga B."/>
            <person name="Kashin S."/>
            <person name="Khazanovich D."/>
            <person name="Kisner P."/>
            <person name="Lance K."/>
            <person name="Lara M."/>
            <person name="Lee W."/>
            <person name="Lennon N."/>
            <person name="Letendre F."/>
            <person name="LeVine R."/>
            <person name="Lipovsky A."/>
            <person name="Liu X."/>
            <person name="Liu J."/>
            <person name="Liu S."/>
            <person name="Lokyitsang T."/>
            <person name="Lokyitsang Y."/>
            <person name="Lubonja R."/>
            <person name="Lui A."/>
            <person name="MacDonald P."/>
            <person name="Magnisalis V."/>
            <person name="Maru K."/>
            <person name="Matthews C."/>
            <person name="McCusker W."/>
            <person name="McDonough S."/>
            <person name="Mehta T."/>
            <person name="Meldrim J."/>
            <person name="Meneus L."/>
            <person name="Mihai O."/>
            <person name="Mihalev A."/>
            <person name="Mihova T."/>
            <person name="Mittelman R."/>
            <person name="Mlenga V."/>
            <person name="Montmayeur A."/>
            <person name="Mulrain L."/>
            <person name="Navidi A."/>
            <person name="Naylor J."/>
            <person name="Negash T."/>
            <person name="Nguyen T."/>
            <person name="Nguyen N."/>
            <person name="Nicol R."/>
            <person name="Norbu C."/>
            <person name="Norbu N."/>
            <person name="Novod N."/>
            <person name="O'Neill B."/>
            <person name="Osman S."/>
            <person name="Markiewicz E."/>
            <person name="Oyono O.L."/>
            <person name="Patti C."/>
            <person name="Phunkhang P."/>
            <person name="Pierre F."/>
            <person name="Priest M."/>
            <person name="Raghuraman S."/>
            <person name="Rege F."/>
            <person name="Reyes R."/>
            <person name="Rise C."/>
            <person name="Rogov P."/>
            <person name="Ross K."/>
            <person name="Ryan E."/>
            <person name="Settipalli S."/>
            <person name="Shea T."/>
            <person name="Sherpa N."/>
            <person name="Shi L."/>
            <person name="Shih D."/>
            <person name="Sparrow T."/>
            <person name="Spaulding J."/>
            <person name="Stalker J."/>
            <person name="Stange-Thomann N."/>
            <person name="Stavropoulos S."/>
            <person name="Stone C."/>
            <person name="Strader C."/>
            <person name="Tesfaye S."/>
            <person name="Thomson T."/>
            <person name="Thoulutsang Y."/>
            <person name="Thoulutsang D."/>
            <person name="Topham K."/>
            <person name="Topping I."/>
            <person name="Tsamla T."/>
            <person name="Vassiliev H."/>
            <person name="Vo A."/>
            <person name="Wangchuk T."/>
            <person name="Wangdi T."/>
            <person name="Weiand M."/>
            <person name="Wilkinson J."/>
            <person name="Wilson A."/>
            <person name="Yadav S."/>
            <person name="Young G."/>
            <person name="Yu Q."/>
            <person name="Zembek L."/>
            <person name="Zhong D."/>
            <person name="Zimmer A."/>
            <person name="Zwirko Z."/>
            <person name="Jaffe D.B."/>
            <person name="Alvarez P."/>
            <person name="Brockman W."/>
            <person name="Butler J."/>
            <person name="Chin C."/>
            <person name="Gnerre S."/>
            <person name="Grabherr M."/>
            <person name="Kleber M."/>
            <person name="Mauceli E."/>
            <person name="MacCallum I."/>
        </authorList>
    </citation>
    <scope>NUCLEOTIDE SEQUENCE [LARGE SCALE GENOMIC DNA]</scope>
    <source>
        <strain evidence="3">Tucson 15010-1051.87</strain>
    </source>
</reference>
<evidence type="ECO:0008006" key="4">
    <source>
        <dbReference type="Google" id="ProtNLM"/>
    </source>
</evidence>
<dbReference type="Proteomes" id="UP000008792">
    <property type="component" value="Unassembled WGS sequence"/>
</dbReference>
<protein>
    <recommendedName>
        <fullName evidence="4">Histone H2A/H2B/H3 domain-containing protein</fullName>
    </recommendedName>
</protein>
<dbReference type="AlphaFoldDB" id="B4MA62"/>
<dbReference type="InterPro" id="IPR009072">
    <property type="entry name" value="Histone-fold"/>
</dbReference>
<gene>
    <name evidence="2" type="primary">Dvir\GJ15725</name>
    <name evidence="2" type="ORF">Dvir_GJ15725</name>
</gene>
<keyword evidence="3" id="KW-1185">Reference proteome</keyword>